<dbReference type="Proteomes" id="UP000051497">
    <property type="component" value="Unassembled WGS sequence"/>
</dbReference>
<proteinExistence type="inferred from homology"/>
<dbReference type="RefSeq" id="WP_075066806.1">
    <property type="nucleotide sequence ID" value="NZ_LKAJ02000001.1"/>
</dbReference>
<dbReference type="InterPro" id="IPR042177">
    <property type="entry name" value="Cell/Rod_1"/>
</dbReference>
<gene>
    <name evidence="8" type="primary">mreC</name>
    <name evidence="8" type="ORF">HT99x_004660</name>
</gene>
<dbReference type="PANTHER" id="PTHR34138:SF1">
    <property type="entry name" value="CELL SHAPE-DETERMINING PROTEIN MREC"/>
    <property type="match status" value="1"/>
</dbReference>
<keyword evidence="9" id="KW-1185">Reference proteome</keyword>
<feature type="region of interest" description="Disordered" evidence="6">
    <location>
        <begin position="336"/>
        <end position="358"/>
    </location>
</feature>
<dbReference type="AlphaFoldDB" id="A0AAE3HV85"/>
<dbReference type="GO" id="GO:0008360">
    <property type="term" value="P:regulation of cell shape"/>
    <property type="evidence" value="ECO:0007669"/>
    <property type="project" value="UniProtKB-KW"/>
</dbReference>
<dbReference type="InterPro" id="IPR042175">
    <property type="entry name" value="Cell/Rod_MreC_2"/>
</dbReference>
<evidence type="ECO:0000256" key="3">
    <source>
        <dbReference type="ARBA" id="ARBA00022960"/>
    </source>
</evidence>
<evidence type="ECO:0000313" key="8">
    <source>
        <dbReference type="EMBL" id="MCS5710710.1"/>
    </source>
</evidence>
<dbReference type="EMBL" id="LKAJ02000001">
    <property type="protein sequence ID" value="MCS5710710.1"/>
    <property type="molecule type" value="Genomic_DNA"/>
</dbReference>
<evidence type="ECO:0000256" key="5">
    <source>
        <dbReference type="SAM" id="Coils"/>
    </source>
</evidence>
<dbReference type="Pfam" id="PF04085">
    <property type="entry name" value="MreC"/>
    <property type="match status" value="1"/>
</dbReference>
<evidence type="ECO:0000256" key="6">
    <source>
        <dbReference type="SAM" id="MobiDB-lite"/>
    </source>
</evidence>
<keyword evidence="5" id="KW-0175">Coiled coil</keyword>
<accession>A0AAE3HV85</accession>
<feature type="coiled-coil region" evidence="5">
    <location>
        <begin position="71"/>
        <end position="108"/>
    </location>
</feature>
<reference evidence="8" key="1">
    <citation type="journal article" date="2016" name="Genome Announc.">
        <title>Draft Genome Sequences of Two Novel Amoeba-Resistant Intranuclear Bacteria, 'Candidatus Berkiella cookevillensis' and 'Candidatus Berkiella aquae'.</title>
        <authorList>
            <person name="Mehari Y.T."/>
            <person name="Arivett B.A."/>
            <person name="Farone A.L."/>
            <person name="Gunderson J.H."/>
            <person name="Farone M.B."/>
        </authorList>
    </citation>
    <scope>NUCLEOTIDE SEQUENCE</scope>
    <source>
        <strain evidence="8">HT99</strain>
    </source>
</reference>
<evidence type="ECO:0000313" key="9">
    <source>
        <dbReference type="Proteomes" id="UP000051497"/>
    </source>
</evidence>
<dbReference type="NCBIfam" id="TIGR00219">
    <property type="entry name" value="mreC"/>
    <property type="match status" value="1"/>
</dbReference>
<organism evidence="8 9">
    <name type="scientific">Candidatus Berkiella aquae</name>
    <dbReference type="NCBI Taxonomy" id="295108"/>
    <lineage>
        <taxon>Bacteria</taxon>
        <taxon>Pseudomonadati</taxon>
        <taxon>Pseudomonadota</taxon>
        <taxon>Gammaproteobacteria</taxon>
        <taxon>Candidatus Berkiellales</taxon>
        <taxon>Candidatus Berkiellaceae</taxon>
        <taxon>Candidatus Berkiella</taxon>
    </lineage>
</organism>
<comment type="similarity">
    <text evidence="1">Belongs to the MreC family.</text>
</comment>
<protein>
    <recommendedName>
        <fullName evidence="2">Cell shape-determining protein MreC</fullName>
    </recommendedName>
    <alternativeName>
        <fullName evidence="4">Cell shape protein MreC</fullName>
    </alternativeName>
</protein>
<dbReference type="InterPro" id="IPR055342">
    <property type="entry name" value="MreC_beta-barrel_core"/>
</dbReference>
<feature type="domain" description="Rod shape-determining protein MreC beta-barrel core" evidence="7">
    <location>
        <begin position="118"/>
        <end position="263"/>
    </location>
</feature>
<name>A0AAE3HV85_9GAMM</name>
<evidence type="ECO:0000256" key="4">
    <source>
        <dbReference type="ARBA" id="ARBA00032089"/>
    </source>
</evidence>
<dbReference type="Gene3D" id="2.40.10.340">
    <property type="entry name" value="Rod shape-determining protein MreC, domain 1"/>
    <property type="match status" value="1"/>
</dbReference>
<dbReference type="GO" id="GO:0005886">
    <property type="term" value="C:plasma membrane"/>
    <property type="evidence" value="ECO:0007669"/>
    <property type="project" value="TreeGrafter"/>
</dbReference>
<evidence type="ECO:0000256" key="1">
    <source>
        <dbReference type="ARBA" id="ARBA00009369"/>
    </source>
</evidence>
<dbReference type="InterPro" id="IPR007221">
    <property type="entry name" value="MreC"/>
</dbReference>
<dbReference type="Gene3D" id="2.40.10.350">
    <property type="entry name" value="Rod shape-determining protein MreC, domain 2"/>
    <property type="match status" value="1"/>
</dbReference>
<evidence type="ECO:0000256" key="2">
    <source>
        <dbReference type="ARBA" id="ARBA00013855"/>
    </source>
</evidence>
<dbReference type="PANTHER" id="PTHR34138">
    <property type="entry name" value="CELL SHAPE-DETERMINING PROTEIN MREC"/>
    <property type="match status" value="1"/>
</dbReference>
<comment type="caution">
    <text evidence="8">The sequence shown here is derived from an EMBL/GenBank/DDBJ whole genome shotgun (WGS) entry which is preliminary data.</text>
</comment>
<reference evidence="8" key="2">
    <citation type="submission" date="2021-06" db="EMBL/GenBank/DDBJ databases">
        <title>Genomic Description and Analysis of Intracellular Bacteria, Candidatus Berkiella cookevillensis and Candidatus Berkiella aquae.</title>
        <authorList>
            <person name="Kidane D.T."/>
            <person name="Mehari Y.T."/>
            <person name="Rice F.C."/>
            <person name="Arivett B.A."/>
            <person name="Farone A.L."/>
            <person name="Berk S.G."/>
            <person name="Farone M.B."/>
        </authorList>
    </citation>
    <scope>NUCLEOTIDE SEQUENCE</scope>
    <source>
        <strain evidence="8">HT99</strain>
    </source>
</reference>
<evidence type="ECO:0000259" key="7">
    <source>
        <dbReference type="Pfam" id="PF04085"/>
    </source>
</evidence>
<sequence length="358" mass="38997">MRPSGWYIVAPLVASISMLVAANRWENCLSSTEQFLVRTVSPIHYTVDMPVHAFEHLRLFFGERIKLLAENGNLQQEQIHLQAQVQKLQALEAENQELRKLLQTVGKEKDSFSEARLIHVDADPFSQQIVLNKGKQDAIEVGQPVIDSEGLVGVVLTLTDKTSRVLLLTDKGFGVPVQSVRSGERAIATGSGMGSELRLNYVPRTADFMEGDQLVTSGLGGKFPAGFPVGVITSIQHDPSTRFTLIGVRPSAKLGQLRHVLFVKRDYVPSDDSTVAVALKTPTTPLQSVAAVEMLPKTSTLPTPLSISKTKSELAKADVPKTQAIALAPTTPVKEVVKPTAAFDPEQEPGPEYDTEEE</sequence>
<keyword evidence="3" id="KW-0133">Cell shape</keyword>
<feature type="compositionally biased region" description="Acidic residues" evidence="6">
    <location>
        <begin position="345"/>
        <end position="358"/>
    </location>
</feature>